<feature type="domain" description="Apiosidase-like catalytic" evidence="3">
    <location>
        <begin position="40"/>
        <end position="375"/>
    </location>
</feature>
<protein>
    <recommendedName>
        <fullName evidence="6">DUF4038 domain-containing protein</fullName>
    </recommendedName>
</protein>
<comment type="caution">
    <text evidence="4">The sequence shown here is derived from an EMBL/GenBank/DDBJ whole genome shotgun (WGS) entry which is preliminary data.</text>
</comment>
<dbReference type="RefSeq" id="WP_373316474.1">
    <property type="nucleotide sequence ID" value="NZ_BPTU01000002.1"/>
</dbReference>
<dbReference type="Gene3D" id="3.20.20.80">
    <property type="entry name" value="Glycosidases"/>
    <property type="match status" value="1"/>
</dbReference>
<dbReference type="EMBL" id="BPUB01000002">
    <property type="protein sequence ID" value="GJG59731.1"/>
    <property type="molecule type" value="Genomic_DNA"/>
</dbReference>
<reference evidence="4" key="1">
    <citation type="journal article" date="2022" name="Int. J. Syst. Evol. Microbiol.">
        <title>Prevotella lacticifex sp. nov., isolated from the rumen of cows.</title>
        <authorList>
            <person name="Shinkai T."/>
            <person name="Ikeyama N."/>
            <person name="Kumagai M."/>
            <person name="Ohmori H."/>
            <person name="Sakamoto M."/>
            <person name="Ohkuma M."/>
            <person name="Mitsumori M."/>
        </authorList>
    </citation>
    <scope>NUCLEOTIDE SEQUENCE</scope>
    <source>
        <strain evidence="4">R5076</strain>
    </source>
</reference>
<evidence type="ECO:0000256" key="1">
    <source>
        <dbReference type="SAM" id="SignalP"/>
    </source>
</evidence>
<dbReference type="InterPro" id="IPR017853">
    <property type="entry name" value="GH"/>
</dbReference>
<sequence length="496" mass="56591">MIKRKIFRRVLLSAIAAAAISTTALAGSPKPWDNGRLMVSPNNRFLQFANGKPFFWLGDTGWLLPQRLDRNEVAYYLKKCHDAGYNMVQVQVLNDVPSINLYGQVSNPHGWDMTKADPDGVYSYWDHLDYIVKTAADNGIYVGMVAIWGTQVQDGRINAAQAKAYGQFLAKRYKDCPNIIWIMGGDIKGDIHPEVWNAMATAIKAIDRNHLMSYHPRGRYTSARWWSKAPWLDFHMFQSGHRKYGQRMGNADYPIPDSTEEDNWMYVDSTWAHGPVKPVIDDEPSYEDIPKGLHDPNEERWQDYDVRRYAYWSVFAGSFGHTYGHNAIMQMLKPGYITGYGSNGMEKSWYTALNDPGYNQMRFVKDLMLSFPYFERVPDQTIIAGRNGKHNDRLIATRGNDYLMVYDYNSDPMPVDMRKISGAKKNVWWMDAATGALTFIGTFDNGTKTFFQQNPHRGTPNDGVLIAVDADKNYIGKNQKSIAVRTACGDERNLEE</sequence>
<dbReference type="PANTHER" id="PTHR37836">
    <property type="entry name" value="LMO1036 PROTEIN"/>
    <property type="match status" value="1"/>
</dbReference>
<keyword evidence="1" id="KW-0732">Signal</keyword>
<feature type="signal peptide" evidence="1">
    <location>
        <begin position="1"/>
        <end position="26"/>
    </location>
</feature>
<dbReference type="GeneID" id="72466226"/>
<dbReference type="InterPro" id="IPR025277">
    <property type="entry name" value="Apiosidase-like_cat_dom"/>
</dbReference>
<feature type="chain" id="PRO_5040262565" description="DUF4038 domain-containing protein" evidence="1">
    <location>
        <begin position="27"/>
        <end position="496"/>
    </location>
</feature>
<evidence type="ECO:0000259" key="3">
    <source>
        <dbReference type="Pfam" id="PF13204"/>
    </source>
</evidence>
<evidence type="ECO:0000259" key="2">
    <source>
        <dbReference type="Pfam" id="PF12904"/>
    </source>
</evidence>
<keyword evidence="5" id="KW-1185">Reference proteome</keyword>
<dbReference type="AlphaFoldDB" id="A0A9R1CBW7"/>
<dbReference type="SUPFAM" id="SSF51445">
    <property type="entry name" value="(Trans)glycosidases"/>
    <property type="match status" value="1"/>
</dbReference>
<name>A0A9R1CBW7_9BACT</name>
<dbReference type="Pfam" id="PF12904">
    <property type="entry name" value="Collagen_bind_2"/>
    <property type="match status" value="1"/>
</dbReference>
<accession>A0A9R1CBW7</accession>
<gene>
    <name evidence="4" type="ORF">PRLR5076_25820</name>
</gene>
<proteinExistence type="predicted"/>
<feature type="domain" description="Putative collagen-binding" evidence="2">
    <location>
        <begin position="377"/>
        <end position="466"/>
    </location>
</feature>
<dbReference type="PANTHER" id="PTHR37836:SF3">
    <property type="entry name" value="ENDOGLUCANASE"/>
    <property type="match status" value="1"/>
</dbReference>
<organism evidence="4 5">
    <name type="scientific">Prevotella lacticifex</name>
    <dbReference type="NCBI Taxonomy" id="2854755"/>
    <lineage>
        <taxon>Bacteria</taxon>
        <taxon>Pseudomonadati</taxon>
        <taxon>Bacteroidota</taxon>
        <taxon>Bacteroidia</taxon>
        <taxon>Bacteroidales</taxon>
        <taxon>Prevotellaceae</taxon>
        <taxon>Prevotella</taxon>
    </lineage>
</organism>
<dbReference type="Pfam" id="PF13204">
    <property type="entry name" value="Apiosidase"/>
    <property type="match status" value="1"/>
</dbReference>
<evidence type="ECO:0000313" key="4">
    <source>
        <dbReference type="EMBL" id="GJG59731.1"/>
    </source>
</evidence>
<dbReference type="Proteomes" id="UP000825483">
    <property type="component" value="Unassembled WGS sequence"/>
</dbReference>
<evidence type="ECO:0008006" key="6">
    <source>
        <dbReference type="Google" id="ProtNLM"/>
    </source>
</evidence>
<dbReference type="InterPro" id="IPR024749">
    <property type="entry name" value="Collagen-bd_put"/>
</dbReference>
<evidence type="ECO:0000313" key="5">
    <source>
        <dbReference type="Proteomes" id="UP000825483"/>
    </source>
</evidence>